<reference evidence="3" key="1">
    <citation type="journal article" date="2010" name="Genome Biol.">
        <title>Genome sequence of the necrotrophic plant pathogen Pythium ultimum reveals original pathogenicity mechanisms and effector repertoire.</title>
        <authorList>
            <person name="Levesque C.A."/>
            <person name="Brouwer H."/>
            <person name="Cano L."/>
            <person name="Hamilton J.P."/>
            <person name="Holt C."/>
            <person name="Huitema E."/>
            <person name="Raffaele S."/>
            <person name="Robideau G.P."/>
            <person name="Thines M."/>
            <person name="Win J."/>
            <person name="Zerillo M.M."/>
            <person name="Beakes G.W."/>
            <person name="Boore J.L."/>
            <person name="Busam D."/>
            <person name="Dumas B."/>
            <person name="Ferriera S."/>
            <person name="Fuerstenberg S.I."/>
            <person name="Gachon C.M."/>
            <person name="Gaulin E."/>
            <person name="Govers F."/>
            <person name="Grenville-Briggs L."/>
            <person name="Horner N."/>
            <person name="Hostetler J."/>
            <person name="Jiang R.H."/>
            <person name="Johnson J."/>
            <person name="Krajaejun T."/>
            <person name="Lin H."/>
            <person name="Meijer H.J."/>
            <person name="Moore B."/>
            <person name="Morris P."/>
            <person name="Phuntmart V."/>
            <person name="Puiu D."/>
            <person name="Shetty J."/>
            <person name="Stajich J.E."/>
            <person name="Tripathy S."/>
            <person name="Wawra S."/>
            <person name="van West P."/>
            <person name="Whitty B.R."/>
            <person name="Coutinho P.M."/>
            <person name="Henrissat B."/>
            <person name="Martin F."/>
            <person name="Thomas P.D."/>
            <person name="Tyler B.M."/>
            <person name="De Vries R.P."/>
            <person name="Kamoun S."/>
            <person name="Yandell M."/>
            <person name="Tisserat N."/>
            <person name="Buell C.R."/>
        </authorList>
    </citation>
    <scope>NUCLEOTIDE SEQUENCE</scope>
    <source>
        <strain evidence="3">DAOM:BR144</strain>
    </source>
</reference>
<dbReference type="Proteomes" id="UP000019132">
    <property type="component" value="Unassembled WGS sequence"/>
</dbReference>
<sequence>MIRWRQRAQVVDDGIGVDLTVIDATLLPDFWNVQGVVDSRIQANGDPPEQLVKVTDRRHKHPVFATICSIGFLLTIISIIVICTH</sequence>
<keyword evidence="1" id="KW-0472">Membrane</keyword>
<dbReference type="EnsemblProtists" id="PYU1_T003392">
    <property type="protein sequence ID" value="PYU1_T003392"/>
    <property type="gene ID" value="PYU1_G003382"/>
</dbReference>
<reference evidence="3" key="2">
    <citation type="submission" date="2010-04" db="EMBL/GenBank/DDBJ databases">
        <authorList>
            <person name="Buell R."/>
            <person name="Hamilton J."/>
            <person name="Hostetler J."/>
        </authorList>
    </citation>
    <scope>NUCLEOTIDE SEQUENCE [LARGE SCALE GENOMIC DNA]</scope>
    <source>
        <strain evidence="3">DAOM:BR144</strain>
    </source>
</reference>
<name>K3WEK1_GLOUD</name>
<evidence type="ECO:0000313" key="3">
    <source>
        <dbReference type="Proteomes" id="UP000019132"/>
    </source>
</evidence>
<keyword evidence="1" id="KW-1133">Transmembrane helix</keyword>
<proteinExistence type="predicted"/>
<protein>
    <submittedName>
        <fullName evidence="2">Uncharacterized protein</fullName>
    </submittedName>
</protein>
<feature type="transmembrane region" description="Helical" evidence="1">
    <location>
        <begin position="63"/>
        <end position="82"/>
    </location>
</feature>
<evidence type="ECO:0000313" key="2">
    <source>
        <dbReference type="EnsemblProtists" id="PYU1_T003392"/>
    </source>
</evidence>
<dbReference type="eggNOG" id="ENOG502T0G6">
    <property type="taxonomic scope" value="Eukaryota"/>
</dbReference>
<organism evidence="2 3">
    <name type="scientific">Globisporangium ultimum (strain ATCC 200006 / CBS 805.95 / DAOM BR144)</name>
    <name type="common">Pythium ultimum</name>
    <dbReference type="NCBI Taxonomy" id="431595"/>
    <lineage>
        <taxon>Eukaryota</taxon>
        <taxon>Sar</taxon>
        <taxon>Stramenopiles</taxon>
        <taxon>Oomycota</taxon>
        <taxon>Peronosporomycetes</taxon>
        <taxon>Pythiales</taxon>
        <taxon>Pythiaceae</taxon>
        <taxon>Globisporangium</taxon>
    </lineage>
</organism>
<dbReference type="VEuPathDB" id="FungiDB:PYU1_G003382"/>
<dbReference type="InParanoid" id="K3WEK1"/>
<dbReference type="AlphaFoldDB" id="K3WEK1"/>
<keyword evidence="3" id="KW-1185">Reference proteome</keyword>
<dbReference type="HOGENOM" id="CLU_173650_0_0_1"/>
<dbReference type="EMBL" id="GL376603">
    <property type="status" value="NOT_ANNOTATED_CDS"/>
    <property type="molecule type" value="Genomic_DNA"/>
</dbReference>
<accession>K3WEK1</accession>
<keyword evidence="1" id="KW-0812">Transmembrane</keyword>
<evidence type="ECO:0000256" key="1">
    <source>
        <dbReference type="SAM" id="Phobius"/>
    </source>
</evidence>
<reference evidence="2" key="3">
    <citation type="submission" date="2015-02" db="UniProtKB">
        <authorList>
            <consortium name="EnsemblProtists"/>
        </authorList>
    </citation>
    <scope>IDENTIFICATION</scope>
    <source>
        <strain evidence="2">DAOM BR144</strain>
    </source>
</reference>